<dbReference type="GO" id="GO:0005886">
    <property type="term" value="C:plasma membrane"/>
    <property type="evidence" value="ECO:0007669"/>
    <property type="project" value="UniProtKB-SubCell"/>
</dbReference>
<keyword evidence="3" id="KW-0813">Transport</keyword>
<keyword evidence="7 8" id="KW-0472">Membrane</keyword>
<dbReference type="InterPro" id="IPR002781">
    <property type="entry name" value="TM_pro_TauE-like"/>
</dbReference>
<evidence type="ECO:0000256" key="3">
    <source>
        <dbReference type="ARBA" id="ARBA00022448"/>
    </source>
</evidence>
<evidence type="ECO:0000256" key="1">
    <source>
        <dbReference type="ARBA" id="ARBA00004651"/>
    </source>
</evidence>
<feature type="transmembrane region" description="Helical" evidence="8">
    <location>
        <begin position="233"/>
        <end position="251"/>
    </location>
</feature>
<feature type="transmembrane region" description="Helical" evidence="8">
    <location>
        <begin position="6"/>
        <end position="31"/>
    </location>
</feature>
<keyword evidence="4 8" id="KW-1003">Cell membrane</keyword>
<reference evidence="9 10" key="1">
    <citation type="submission" date="2018-03" db="EMBL/GenBank/DDBJ databases">
        <title>Genomic Encyclopedia of Archaeal and Bacterial Type Strains, Phase II (KMG-II): from individual species to whole genera.</title>
        <authorList>
            <person name="Goeker M."/>
        </authorList>
    </citation>
    <scope>NUCLEOTIDE SEQUENCE [LARGE SCALE GENOMIC DNA]</scope>
    <source>
        <strain evidence="9 10">DSM 45601</strain>
    </source>
</reference>
<feature type="transmembrane region" description="Helical" evidence="8">
    <location>
        <begin position="202"/>
        <end position="221"/>
    </location>
</feature>
<dbReference type="PANTHER" id="PTHR30269:SF0">
    <property type="entry name" value="MEMBRANE TRANSPORTER PROTEIN YFCA-RELATED"/>
    <property type="match status" value="1"/>
</dbReference>
<accession>A0A2T0PM97</accession>
<name>A0A2T0PM97_9ACTN</name>
<dbReference type="EMBL" id="PVZC01000019">
    <property type="protein sequence ID" value="PRX90024.1"/>
    <property type="molecule type" value="Genomic_DNA"/>
</dbReference>
<dbReference type="InterPro" id="IPR052017">
    <property type="entry name" value="TSUP"/>
</dbReference>
<keyword evidence="6 8" id="KW-1133">Transmembrane helix</keyword>
<proteinExistence type="inferred from homology"/>
<evidence type="ECO:0000256" key="7">
    <source>
        <dbReference type="ARBA" id="ARBA00023136"/>
    </source>
</evidence>
<feature type="transmembrane region" description="Helical" evidence="8">
    <location>
        <begin position="137"/>
        <end position="155"/>
    </location>
</feature>
<sequence length="257" mass="26049">MDLEQVLILVSAALAAGWIDAVVGGGGLLLLPALMVTAPGLPVATVLGTNKLAAIMGTSSAAVTYSRHTRPDGRVTLPAALLAVAGAGAGAACASMISSDMLRPIVMIGLTAVAVFVAVRPQFGAAAHADLATRRRMVLAVLLTGGVIGFYDGILGPGTGTFLIIAFTLVMGLDFVHASASAKIVNTGTNLGALLVFGLQGHVLWQLGLLMGVANIVGAQIGARMAIRRGSAFVRVVLLVVVVALVLRLGYDQFMAG</sequence>
<organism evidence="9 10">
    <name type="scientific">Allonocardiopsis opalescens</name>
    <dbReference type="NCBI Taxonomy" id="1144618"/>
    <lineage>
        <taxon>Bacteria</taxon>
        <taxon>Bacillati</taxon>
        <taxon>Actinomycetota</taxon>
        <taxon>Actinomycetes</taxon>
        <taxon>Streptosporangiales</taxon>
        <taxon>Allonocardiopsis</taxon>
    </lineage>
</organism>
<protein>
    <recommendedName>
        <fullName evidence="8">Probable membrane transporter protein</fullName>
    </recommendedName>
</protein>
<evidence type="ECO:0000256" key="2">
    <source>
        <dbReference type="ARBA" id="ARBA00009142"/>
    </source>
</evidence>
<feature type="transmembrane region" description="Helical" evidence="8">
    <location>
        <begin position="43"/>
        <end position="65"/>
    </location>
</feature>
<comment type="caution">
    <text evidence="9">The sequence shown here is derived from an EMBL/GenBank/DDBJ whole genome shotgun (WGS) entry which is preliminary data.</text>
</comment>
<evidence type="ECO:0000256" key="5">
    <source>
        <dbReference type="ARBA" id="ARBA00022692"/>
    </source>
</evidence>
<dbReference type="OrthoDB" id="554695at2"/>
<gene>
    <name evidence="9" type="ORF">CLV72_11914</name>
</gene>
<dbReference type="Pfam" id="PF01925">
    <property type="entry name" value="TauE"/>
    <property type="match status" value="1"/>
</dbReference>
<feature type="transmembrane region" description="Helical" evidence="8">
    <location>
        <begin position="77"/>
        <end position="98"/>
    </location>
</feature>
<evidence type="ECO:0000256" key="6">
    <source>
        <dbReference type="ARBA" id="ARBA00022989"/>
    </source>
</evidence>
<dbReference type="Proteomes" id="UP000237846">
    <property type="component" value="Unassembled WGS sequence"/>
</dbReference>
<comment type="subcellular location">
    <subcellularLocation>
        <location evidence="1 8">Cell membrane</location>
        <topology evidence="1 8">Multi-pass membrane protein</topology>
    </subcellularLocation>
</comment>
<feature type="transmembrane region" description="Helical" evidence="8">
    <location>
        <begin position="105"/>
        <end position="125"/>
    </location>
</feature>
<comment type="similarity">
    <text evidence="2 8">Belongs to the 4-toluene sulfonate uptake permease (TSUP) (TC 2.A.102) family.</text>
</comment>
<dbReference type="PANTHER" id="PTHR30269">
    <property type="entry name" value="TRANSMEMBRANE PROTEIN YFCA"/>
    <property type="match status" value="1"/>
</dbReference>
<evidence type="ECO:0000256" key="8">
    <source>
        <dbReference type="RuleBase" id="RU363041"/>
    </source>
</evidence>
<evidence type="ECO:0000313" key="9">
    <source>
        <dbReference type="EMBL" id="PRX90024.1"/>
    </source>
</evidence>
<evidence type="ECO:0000256" key="4">
    <source>
        <dbReference type="ARBA" id="ARBA00022475"/>
    </source>
</evidence>
<evidence type="ECO:0000313" key="10">
    <source>
        <dbReference type="Proteomes" id="UP000237846"/>
    </source>
</evidence>
<dbReference type="AlphaFoldDB" id="A0A2T0PM97"/>
<dbReference type="RefSeq" id="WP_106253871.1">
    <property type="nucleotide sequence ID" value="NZ_PVZC01000019.1"/>
</dbReference>
<keyword evidence="5 8" id="KW-0812">Transmembrane</keyword>
<keyword evidence="10" id="KW-1185">Reference proteome</keyword>